<sequence>MNKKGFTLVELIPVVLILSLAMISVGMVAKFGMETNKRQNLQNEVQENVRRAMGDVADNVRKGTDFVNYDGKTNDELSENFKEMHLLYQPGESVYDITSSEAYQGVLFIRQINGRSCLYALKEGNLYRYDFSVARTDDIFDEETSTESRIDKNTRGYYYDNYRFDGGSESSFRFYQGSRYFQCREVGGLINIYELKKKDRSLADEGVERVASYLETVTVTELADAYRIGFTVSRENHLTGLLIKRTLETSVARVNYGGDEDED</sequence>
<dbReference type="EMBL" id="CP042469">
    <property type="protein sequence ID" value="QOX63034.1"/>
    <property type="molecule type" value="Genomic_DNA"/>
</dbReference>
<dbReference type="Proteomes" id="UP000594014">
    <property type="component" value="Chromosome"/>
</dbReference>
<name>A0ACD1A9E7_9FIRM</name>
<protein>
    <submittedName>
        <fullName evidence="1">Prepilin-type N-terminal cleavage/methylation domain-containing protein</fullName>
    </submittedName>
</protein>
<reference evidence="1" key="1">
    <citation type="submission" date="2019-08" db="EMBL/GenBank/DDBJ databases">
        <title>Genome sequence of Clostridiales bacterium MT110.</title>
        <authorList>
            <person name="Cao J."/>
        </authorList>
    </citation>
    <scope>NUCLEOTIDE SEQUENCE</scope>
    <source>
        <strain evidence="1">MT110</strain>
    </source>
</reference>
<evidence type="ECO:0000313" key="2">
    <source>
        <dbReference type="Proteomes" id="UP000594014"/>
    </source>
</evidence>
<evidence type="ECO:0000313" key="1">
    <source>
        <dbReference type="EMBL" id="QOX63034.1"/>
    </source>
</evidence>
<proteinExistence type="predicted"/>
<gene>
    <name evidence="1" type="ORF">FRZ06_06610</name>
</gene>
<organism evidence="1 2">
    <name type="scientific">Anoxybacterium hadale</name>
    <dbReference type="NCBI Taxonomy" id="3408580"/>
    <lineage>
        <taxon>Bacteria</taxon>
        <taxon>Bacillati</taxon>
        <taxon>Bacillota</taxon>
        <taxon>Clostridia</taxon>
        <taxon>Peptostreptococcales</taxon>
        <taxon>Anaerovoracaceae</taxon>
        <taxon>Anoxybacterium</taxon>
    </lineage>
</organism>
<keyword evidence="2" id="KW-1185">Reference proteome</keyword>
<accession>A0ACD1A9E7</accession>